<dbReference type="InterPro" id="IPR027417">
    <property type="entry name" value="P-loop_NTPase"/>
</dbReference>
<dbReference type="Gene3D" id="3.40.50.300">
    <property type="entry name" value="P-loop containing nucleotide triphosphate hydrolases"/>
    <property type="match status" value="1"/>
</dbReference>
<dbReference type="EMBL" id="LAZR01029323">
    <property type="protein sequence ID" value="KKL59921.1"/>
    <property type="molecule type" value="Genomic_DNA"/>
</dbReference>
<name>A0A0F9E1E8_9ZZZZ</name>
<dbReference type="GO" id="GO:0006261">
    <property type="term" value="P:DNA-templated DNA replication"/>
    <property type="evidence" value="ECO:0007669"/>
    <property type="project" value="TreeGrafter"/>
</dbReference>
<dbReference type="InterPro" id="IPR051314">
    <property type="entry name" value="AAA_ATPase_RarA/MGS1/WRNIP1"/>
</dbReference>
<reference evidence="1" key="1">
    <citation type="journal article" date="2015" name="Nature">
        <title>Complex archaea that bridge the gap between prokaryotes and eukaryotes.</title>
        <authorList>
            <person name="Spang A."/>
            <person name="Saw J.H."/>
            <person name="Jorgensen S.L."/>
            <person name="Zaremba-Niedzwiedzka K."/>
            <person name="Martijn J."/>
            <person name="Lind A.E."/>
            <person name="van Eijk R."/>
            <person name="Schleper C."/>
            <person name="Guy L."/>
            <person name="Ettema T.J."/>
        </authorList>
    </citation>
    <scope>NUCLEOTIDE SEQUENCE</scope>
</reference>
<evidence type="ECO:0000313" key="1">
    <source>
        <dbReference type="EMBL" id="KKL59921.1"/>
    </source>
</evidence>
<feature type="non-terminal residue" evidence="1">
    <location>
        <position position="122"/>
    </location>
</feature>
<gene>
    <name evidence="1" type="ORF">LCGC14_2210500</name>
</gene>
<dbReference type="GO" id="GO:0000731">
    <property type="term" value="P:DNA synthesis involved in DNA repair"/>
    <property type="evidence" value="ECO:0007669"/>
    <property type="project" value="TreeGrafter"/>
</dbReference>
<organism evidence="1">
    <name type="scientific">marine sediment metagenome</name>
    <dbReference type="NCBI Taxonomy" id="412755"/>
    <lineage>
        <taxon>unclassified sequences</taxon>
        <taxon>metagenomes</taxon>
        <taxon>ecological metagenomes</taxon>
    </lineage>
</organism>
<dbReference type="GO" id="GO:0008047">
    <property type="term" value="F:enzyme activator activity"/>
    <property type="evidence" value="ECO:0007669"/>
    <property type="project" value="TreeGrafter"/>
</dbReference>
<proteinExistence type="predicted"/>
<sequence length="122" mass="13646">MEQHILITFKGDYIVDFIKKNPVSFYGKGKTERGTPGGDLFPPTPIVGLFIRLIHGTEDLFTQFEYSKYCVKTLNNEHGGWFNGFNKAQQDAFLPHVESGAITLFGATTENPSFEINNALLS</sequence>
<dbReference type="AlphaFoldDB" id="A0A0F9E1E8"/>
<accession>A0A0F9E1E8</accession>
<dbReference type="PANTHER" id="PTHR13779">
    <property type="entry name" value="WERNER HELICASE-INTERACTING PROTEIN 1 FAMILY MEMBER"/>
    <property type="match status" value="1"/>
</dbReference>
<comment type="caution">
    <text evidence="1">The sequence shown here is derived from an EMBL/GenBank/DDBJ whole genome shotgun (WGS) entry which is preliminary data.</text>
</comment>
<dbReference type="GO" id="GO:0017116">
    <property type="term" value="F:single-stranded DNA helicase activity"/>
    <property type="evidence" value="ECO:0007669"/>
    <property type="project" value="TreeGrafter"/>
</dbReference>
<dbReference type="PANTHER" id="PTHR13779:SF7">
    <property type="entry name" value="ATPASE WRNIP1"/>
    <property type="match status" value="1"/>
</dbReference>
<protein>
    <submittedName>
        <fullName evidence="1">Uncharacterized protein</fullName>
    </submittedName>
</protein>